<evidence type="ECO:0000256" key="6">
    <source>
        <dbReference type="ARBA" id="ARBA00022741"/>
    </source>
</evidence>
<organism evidence="15 16">
    <name type="scientific">Hypsibius exemplaris</name>
    <name type="common">Freshwater tardigrade</name>
    <dbReference type="NCBI Taxonomy" id="2072580"/>
    <lineage>
        <taxon>Eukaryota</taxon>
        <taxon>Metazoa</taxon>
        <taxon>Ecdysozoa</taxon>
        <taxon>Tardigrada</taxon>
        <taxon>Eutardigrada</taxon>
        <taxon>Parachela</taxon>
        <taxon>Hypsibioidea</taxon>
        <taxon>Hypsibiidae</taxon>
        <taxon>Hypsibius</taxon>
    </lineage>
</organism>
<keyword evidence="8 13" id="KW-0067">ATP-binding</keyword>
<feature type="active site" description="Proton acceptor" evidence="12">
    <location>
        <position position="304"/>
    </location>
</feature>
<reference evidence="16" key="1">
    <citation type="submission" date="2017-01" db="EMBL/GenBank/DDBJ databases">
        <title>Comparative genomics of anhydrobiosis in the tardigrade Hypsibius dujardini.</title>
        <authorList>
            <person name="Yoshida Y."/>
            <person name="Koutsovoulos G."/>
            <person name="Laetsch D."/>
            <person name="Stevens L."/>
            <person name="Kumar S."/>
            <person name="Horikawa D."/>
            <person name="Ishino K."/>
            <person name="Komine S."/>
            <person name="Tomita M."/>
            <person name="Blaxter M."/>
            <person name="Arakawa K."/>
        </authorList>
    </citation>
    <scope>NUCLEOTIDE SEQUENCE [LARGE SCALE GENOMIC DNA]</scope>
    <source>
        <strain evidence="16">Z151</strain>
    </source>
</reference>
<evidence type="ECO:0000313" key="15">
    <source>
        <dbReference type="EMBL" id="OQV18048.1"/>
    </source>
</evidence>
<dbReference type="Pfam" id="PF00294">
    <property type="entry name" value="PfkB"/>
    <property type="match status" value="1"/>
</dbReference>
<gene>
    <name evidence="15" type="ORF">BV898_07819</name>
</gene>
<keyword evidence="7 13" id="KW-0418">Kinase</keyword>
<evidence type="ECO:0000256" key="5">
    <source>
        <dbReference type="ARBA" id="ARBA00022726"/>
    </source>
</evidence>
<evidence type="ECO:0000256" key="7">
    <source>
        <dbReference type="ARBA" id="ARBA00022777"/>
    </source>
</evidence>
<dbReference type="FunFam" id="3.40.1190.20:FF:000076">
    <property type="entry name" value="Adenosine kinase"/>
    <property type="match status" value="1"/>
</dbReference>
<comment type="similarity">
    <text evidence="2 13">Belongs to the carbohydrate kinase PfkB family.</text>
</comment>
<dbReference type="EC" id="2.7.1.20" evidence="3 13"/>
<dbReference type="OrthoDB" id="432447at2759"/>
<dbReference type="GO" id="GO:0006166">
    <property type="term" value="P:purine ribonucleoside salvage"/>
    <property type="evidence" value="ECO:0007669"/>
    <property type="project" value="UniProtKB-KW"/>
</dbReference>
<dbReference type="GO" id="GO:0005524">
    <property type="term" value="F:ATP binding"/>
    <property type="evidence" value="ECO:0007669"/>
    <property type="project" value="UniProtKB-UniRule"/>
</dbReference>
<sequence length="353" mass="38816">MGDPSVSLPEGLLFGLGNPLLDITAAVDAEFLKKYHMNANDAILGGEHQKTLSQDMIDKYQKSVEYSAGGSCLNSSRIAQWHLPTPNVITNTGCIGDDEFGRILQEKAREAGVNVQLRVDEKEPTGSCAVLVTDKHRSLCAFLNAALSFKQDHLAQPQLQALIEKAQFYYSTGYFLVVSLPSLLQIAEHSLKTKKQFLWNISAGYVCEFYKDSVEQLLPYVDVVFGNDQEFSAFSDSFGLKTKDMHEVARLVHAMPKKSDRKRTVVITRGADPALVCDANGDVREYPAGRIPDADIADTNGAGDGFVGGFLSQYIQHHPIAQCMACGHYTAGEVIRQHGVKVPAKPNFVYEQK</sequence>
<protein>
    <recommendedName>
        <fullName evidence="11 13">Adenosine kinase</fullName>
        <shortName evidence="13">AK</shortName>
        <ecNumber evidence="3 13">2.7.1.20</ecNumber>
    </recommendedName>
    <alternativeName>
        <fullName evidence="13">Adenosine 5'-phosphotransferase</fullName>
    </alternativeName>
</protein>
<evidence type="ECO:0000259" key="14">
    <source>
        <dbReference type="Pfam" id="PF00294"/>
    </source>
</evidence>
<evidence type="ECO:0000256" key="3">
    <source>
        <dbReference type="ARBA" id="ARBA00012119"/>
    </source>
</evidence>
<evidence type="ECO:0000256" key="2">
    <source>
        <dbReference type="ARBA" id="ARBA00010688"/>
    </source>
</evidence>
<dbReference type="CDD" id="cd01168">
    <property type="entry name" value="adenosine_kinase"/>
    <property type="match status" value="1"/>
</dbReference>
<evidence type="ECO:0000313" key="16">
    <source>
        <dbReference type="Proteomes" id="UP000192578"/>
    </source>
</evidence>
<dbReference type="InterPro" id="IPR029056">
    <property type="entry name" value="Ribokinase-like"/>
</dbReference>
<dbReference type="InterPro" id="IPR001805">
    <property type="entry name" value="Adenokinase"/>
</dbReference>
<dbReference type="Proteomes" id="UP000192578">
    <property type="component" value="Unassembled WGS sequence"/>
</dbReference>
<evidence type="ECO:0000256" key="13">
    <source>
        <dbReference type="RuleBase" id="RU368116"/>
    </source>
</evidence>
<comment type="function">
    <text evidence="13">ATP dependent phosphorylation of adenosine and other related nucleoside analogs to monophosphate derivatives.</text>
</comment>
<dbReference type="PANTHER" id="PTHR45769:SF3">
    <property type="entry name" value="ADENOSINE KINASE"/>
    <property type="match status" value="1"/>
</dbReference>
<comment type="subcellular location">
    <subcellularLocation>
        <location evidence="13">Nucleus</location>
    </subcellularLocation>
</comment>
<dbReference type="GO" id="GO:0005829">
    <property type="term" value="C:cytosol"/>
    <property type="evidence" value="ECO:0007669"/>
    <property type="project" value="TreeGrafter"/>
</dbReference>
<feature type="domain" description="Carbohydrate kinase PfkB" evidence="14">
    <location>
        <begin position="58"/>
        <end position="343"/>
    </location>
</feature>
<evidence type="ECO:0000256" key="4">
    <source>
        <dbReference type="ARBA" id="ARBA00022679"/>
    </source>
</evidence>
<dbReference type="AlphaFoldDB" id="A0A1W0WS68"/>
<comment type="cofactor">
    <cofactor evidence="13">
        <name>Mg(2+)</name>
        <dbReference type="ChEBI" id="CHEBI:18420"/>
    </cofactor>
    <text evidence="13">Binds 3 Mg(2+) ions per subunit.</text>
</comment>
<dbReference type="InterPro" id="IPR011611">
    <property type="entry name" value="PfkB_dom"/>
</dbReference>
<dbReference type="GO" id="GO:0004001">
    <property type="term" value="F:adenosine kinase activity"/>
    <property type="evidence" value="ECO:0007669"/>
    <property type="project" value="UniProtKB-UniRule"/>
</dbReference>
<dbReference type="GO" id="GO:0006144">
    <property type="term" value="P:purine nucleobase metabolic process"/>
    <property type="evidence" value="ECO:0007669"/>
    <property type="project" value="TreeGrafter"/>
</dbReference>
<dbReference type="EMBL" id="MTYJ01000053">
    <property type="protein sequence ID" value="OQV18048.1"/>
    <property type="molecule type" value="Genomic_DNA"/>
</dbReference>
<comment type="caution">
    <text evidence="15">The sequence shown here is derived from an EMBL/GenBank/DDBJ whole genome shotgun (WGS) entry which is preliminary data.</text>
</comment>
<keyword evidence="4 13" id="KW-0808">Transferase</keyword>
<evidence type="ECO:0000256" key="1">
    <source>
        <dbReference type="ARBA" id="ARBA00004801"/>
    </source>
</evidence>
<comment type="subunit">
    <text evidence="13">Monomer.</text>
</comment>
<proteinExistence type="inferred from homology"/>
<accession>A0A1W0WS68</accession>
<dbReference type="Gene3D" id="3.40.1190.20">
    <property type="match status" value="1"/>
</dbReference>
<evidence type="ECO:0000256" key="10">
    <source>
        <dbReference type="ARBA" id="ARBA00051362"/>
    </source>
</evidence>
<keyword evidence="6 13" id="KW-0547">Nucleotide-binding</keyword>
<dbReference type="GO" id="GO:0044209">
    <property type="term" value="P:AMP salvage"/>
    <property type="evidence" value="ECO:0007669"/>
    <property type="project" value="UniProtKB-UniRule"/>
</dbReference>
<dbReference type="InterPro" id="IPR002173">
    <property type="entry name" value="Carboh/pur_kinase_PfkB_CS"/>
</dbReference>
<keyword evidence="9 13" id="KW-0460">Magnesium</keyword>
<evidence type="ECO:0000256" key="12">
    <source>
        <dbReference type="PIRSR" id="PIRSR601805-1"/>
    </source>
</evidence>
<dbReference type="PANTHER" id="PTHR45769">
    <property type="entry name" value="ADENOSINE KINASE"/>
    <property type="match status" value="1"/>
</dbReference>
<evidence type="ECO:0000256" key="11">
    <source>
        <dbReference type="ARBA" id="ARBA00068771"/>
    </source>
</evidence>
<name>A0A1W0WS68_HYPEX</name>
<keyword evidence="5 13" id="KW-0660">Purine salvage</keyword>
<dbReference type="PROSITE" id="PS00584">
    <property type="entry name" value="PFKB_KINASES_2"/>
    <property type="match status" value="1"/>
</dbReference>
<dbReference type="Gene3D" id="3.30.1110.10">
    <property type="match status" value="1"/>
</dbReference>
<comment type="pathway">
    <text evidence="1 13">Purine metabolism; AMP biosynthesis via salvage pathway; AMP from adenosine: step 1/1.</text>
</comment>
<dbReference type="PRINTS" id="PR00989">
    <property type="entry name" value="ADENOKINASE"/>
</dbReference>
<evidence type="ECO:0000256" key="9">
    <source>
        <dbReference type="ARBA" id="ARBA00022842"/>
    </source>
</evidence>
<dbReference type="SUPFAM" id="SSF53613">
    <property type="entry name" value="Ribokinase-like"/>
    <property type="match status" value="1"/>
</dbReference>
<evidence type="ECO:0000256" key="8">
    <source>
        <dbReference type="ARBA" id="ARBA00022840"/>
    </source>
</evidence>
<dbReference type="UniPathway" id="UPA00588">
    <property type="reaction ID" value="UER00659"/>
</dbReference>
<keyword evidence="16" id="KW-1185">Reference proteome</keyword>
<dbReference type="GO" id="GO:0005634">
    <property type="term" value="C:nucleus"/>
    <property type="evidence" value="ECO:0007669"/>
    <property type="project" value="UniProtKB-SubCell"/>
</dbReference>
<keyword evidence="13" id="KW-0539">Nucleus</keyword>
<comment type="catalytic activity">
    <reaction evidence="10 13">
        <text>adenosine + ATP = AMP + ADP + H(+)</text>
        <dbReference type="Rhea" id="RHEA:20824"/>
        <dbReference type="ChEBI" id="CHEBI:15378"/>
        <dbReference type="ChEBI" id="CHEBI:16335"/>
        <dbReference type="ChEBI" id="CHEBI:30616"/>
        <dbReference type="ChEBI" id="CHEBI:456215"/>
        <dbReference type="ChEBI" id="CHEBI:456216"/>
        <dbReference type="EC" id="2.7.1.20"/>
    </reaction>
</comment>